<dbReference type="Proteomes" id="UP000032680">
    <property type="component" value="Unassembled WGS sequence"/>
</dbReference>
<keyword evidence="2" id="KW-1185">Reference proteome</keyword>
<protein>
    <submittedName>
        <fullName evidence="1">Uncharacterized protein</fullName>
    </submittedName>
</protein>
<sequence>MTDDPDADAMKAVLACFAYPVQALAILRRHLGDDAPADVVAMLEAWATEGTTPH</sequence>
<name>A0A0D6P7I7_9PROT</name>
<proteinExistence type="predicted"/>
<organism evidence="1 2">
    <name type="scientific">Acidisphaera rubrifaciens HS-AP3</name>
    <dbReference type="NCBI Taxonomy" id="1231350"/>
    <lineage>
        <taxon>Bacteria</taxon>
        <taxon>Pseudomonadati</taxon>
        <taxon>Pseudomonadota</taxon>
        <taxon>Alphaproteobacteria</taxon>
        <taxon>Acetobacterales</taxon>
        <taxon>Acetobacteraceae</taxon>
        <taxon>Acidisphaera</taxon>
    </lineage>
</organism>
<gene>
    <name evidence="1" type="ORF">Asru_0429_02</name>
</gene>
<evidence type="ECO:0000313" key="1">
    <source>
        <dbReference type="EMBL" id="GAN77725.1"/>
    </source>
</evidence>
<dbReference type="AlphaFoldDB" id="A0A0D6P7I7"/>
<comment type="caution">
    <text evidence="1">The sequence shown here is derived from an EMBL/GenBank/DDBJ whole genome shotgun (WGS) entry which is preliminary data.</text>
</comment>
<reference evidence="1 2" key="1">
    <citation type="submission" date="2012-11" db="EMBL/GenBank/DDBJ databases">
        <title>Whole genome sequence of Acidisphaera rubrifaciens HS-AP3.</title>
        <authorList>
            <person name="Azuma Y."/>
            <person name="Higashiura N."/>
            <person name="Hirakawa H."/>
            <person name="Matsushita K."/>
        </authorList>
    </citation>
    <scope>NUCLEOTIDE SEQUENCE [LARGE SCALE GENOMIC DNA]</scope>
    <source>
        <strain evidence="1 2">HS-AP3</strain>
    </source>
</reference>
<evidence type="ECO:0000313" key="2">
    <source>
        <dbReference type="Proteomes" id="UP000032680"/>
    </source>
</evidence>
<accession>A0A0D6P7I7</accession>
<dbReference type="RefSeq" id="WP_158322829.1">
    <property type="nucleotide sequence ID" value="NZ_BANB01000429.1"/>
</dbReference>
<dbReference type="EMBL" id="BANB01000429">
    <property type="protein sequence ID" value="GAN77725.1"/>
    <property type="molecule type" value="Genomic_DNA"/>
</dbReference>